<evidence type="ECO:0000256" key="3">
    <source>
        <dbReference type="ARBA" id="ARBA00022801"/>
    </source>
</evidence>
<dbReference type="Proteomes" id="UP000018877">
    <property type="component" value="Unassembled WGS sequence"/>
</dbReference>
<dbReference type="GO" id="GO:0009231">
    <property type="term" value="P:riboflavin biosynthetic process"/>
    <property type="evidence" value="ECO:0007669"/>
    <property type="project" value="TreeGrafter"/>
</dbReference>
<proteinExistence type="inferred from homology"/>
<evidence type="ECO:0000313" key="6">
    <source>
        <dbReference type="EMBL" id="ETI68251.1"/>
    </source>
</evidence>
<dbReference type="RefSeq" id="WP_024028854.1">
    <property type="nucleotide sequence ID" value="NZ_ALAN01000073.1"/>
</dbReference>
<gene>
    <name evidence="6" type="ORF">BAVI_13354</name>
</gene>
<keyword evidence="4" id="KW-0862">Zinc</keyword>
<dbReference type="GO" id="GO:0046872">
    <property type="term" value="F:metal ion binding"/>
    <property type="evidence" value="ECO:0007669"/>
    <property type="project" value="UniProtKB-KW"/>
</dbReference>
<dbReference type="GO" id="GO:0016811">
    <property type="term" value="F:hydrolase activity, acting on carbon-nitrogen (but not peptide) bonds, in linear amides"/>
    <property type="evidence" value="ECO:0007669"/>
    <property type="project" value="TreeGrafter"/>
</dbReference>
<comment type="caution">
    <text evidence="6">The sequence shown here is derived from an EMBL/GenBank/DDBJ whole genome shotgun (WGS) entry which is preliminary data.</text>
</comment>
<evidence type="ECO:0000256" key="4">
    <source>
        <dbReference type="ARBA" id="ARBA00022833"/>
    </source>
</evidence>
<keyword evidence="2" id="KW-0479">Metal-binding</keyword>
<evidence type="ECO:0000256" key="1">
    <source>
        <dbReference type="ARBA" id="ARBA00001947"/>
    </source>
</evidence>
<comment type="cofactor">
    <cofactor evidence="1">
        <name>Zn(2+)</name>
        <dbReference type="ChEBI" id="CHEBI:29105"/>
    </cofactor>
</comment>
<dbReference type="Pfam" id="PF02633">
    <property type="entry name" value="Creatininase"/>
    <property type="match status" value="1"/>
</dbReference>
<dbReference type="InterPro" id="IPR024087">
    <property type="entry name" value="Creatininase-like_sf"/>
</dbReference>
<reference evidence="6 7" key="1">
    <citation type="journal article" date="2014" name="Environ. Microbiol.">
        <title>The nitrate-ammonifying and nosZ-carrying bacterium Bacillus vireti is a potent source and sink for nitric and nitrous oxide under high nitrate conditions.</title>
        <authorList>
            <person name="Mania D."/>
            <person name="Heylen K."/>
            <person name="van Spanning R.J."/>
            <person name="Frostegard A."/>
        </authorList>
    </citation>
    <scope>NUCLEOTIDE SEQUENCE [LARGE SCALE GENOMIC DNA]</scope>
    <source>
        <strain evidence="6 7">LMG 21834</strain>
    </source>
</reference>
<organism evidence="6 7">
    <name type="scientific">Neobacillus vireti LMG 21834</name>
    <dbReference type="NCBI Taxonomy" id="1131730"/>
    <lineage>
        <taxon>Bacteria</taxon>
        <taxon>Bacillati</taxon>
        <taxon>Bacillota</taxon>
        <taxon>Bacilli</taxon>
        <taxon>Bacillales</taxon>
        <taxon>Bacillaceae</taxon>
        <taxon>Neobacillus</taxon>
    </lineage>
</organism>
<dbReference type="Gene3D" id="3.40.50.10310">
    <property type="entry name" value="Creatininase"/>
    <property type="match status" value="1"/>
</dbReference>
<comment type="similarity">
    <text evidence="5">Belongs to the creatininase superfamily.</text>
</comment>
<dbReference type="EMBL" id="ALAN01000073">
    <property type="protein sequence ID" value="ETI68251.1"/>
    <property type="molecule type" value="Genomic_DNA"/>
</dbReference>
<protein>
    <submittedName>
        <fullName evidence="6">Creatininase</fullName>
    </submittedName>
</protein>
<sequence>MLSYKNSTREIVESGTDTAIISVGATEQFGPNLPMHLDTLIAEKYAESFGEVLNAYVLPTLPFSTSEEHANCKGTVTVSPNVLTAMLEEILVNLNRQGFKKFVLCNGHGGAYWESAFVKHINYKYEDIILITTYRHLAWEEALTEAGLEGLNEIHGGLLSVCTAMWLCPDLVKLESMGSDVPKENRKFADYISWDKLTKDGCWGKFDNSVYTPEQLAEIGEKFWTSFISKRGKKLKSILEEAYQLKIN</sequence>
<name>A0AB94IMA5_9BACI</name>
<evidence type="ECO:0000313" key="7">
    <source>
        <dbReference type="Proteomes" id="UP000018877"/>
    </source>
</evidence>
<keyword evidence="3" id="KW-0378">Hydrolase</keyword>
<dbReference type="InterPro" id="IPR003785">
    <property type="entry name" value="Creatininase/forma_Hydrolase"/>
</dbReference>
<evidence type="ECO:0000256" key="5">
    <source>
        <dbReference type="ARBA" id="ARBA00024029"/>
    </source>
</evidence>
<keyword evidence="7" id="KW-1185">Reference proteome</keyword>
<accession>A0AB94IMA5</accession>
<dbReference type="AlphaFoldDB" id="A0AB94IMA5"/>
<dbReference type="PANTHER" id="PTHR35005:SF1">
    <property type="entry name" value="2-AMINO-5-FORMYLAMINO-6-RIBOSYLAMINOPYRIMIDIN-4(3H)-ONE 5'-MONOPHOSPHATE DEFORMYLASE"/>
    <property type="match status" value="1"/>
</dbReference>
<dbReference type="SUPFAM" id="SSF102215">
    <property type="entry name" value="Creatininase"/>
    <property type="match status" value="1"/>
</dbReference>
<dbReference type="PANTHER" id="PTHR35005">
    <property type="entry name" value="3-DEHYDRO-SCYLLO-INOSOSE HYDROLASE"/>
    <property type="match status" value="1"/>
</dbReference>
<evidence type="ECO:0000256" key="2">
    <source>
        <dbReference type="ARBA" id="ARBA00022723"/>
    </source>
</evidence>